<dbReference type="EMBL" id="FPIW01000032">
    <property type="protein sequence ID" value="SFW55283.1"/>
    <property type="molecule type" value="Genomic_DNA"/>
</dbReference>
<name>A0AA94HTG2_DESDE</name>
<dbReference type="RefSeq" id="WP_072311989.1">
    <property type="nucleotide sequence ID" value="NZ_FPIW01000032.1"/>
</dbReference>
<dbReference type="Pfam" id="PF01464">
    <property type="entry name" value="SLT"/>
    <property type="match status" value="1"/>
</dbReference>
<gene>
    <name evidence="3" type="ORF">SAMN02910291_01802</name>
</gene>
<evidence type="ECO:0000259" key="2">
    <source>
        <dbReference type="Pfam" id="PF01464"/>
    </source>
</evidence>
<proteinExistence type="predicted"/>
<dbReference type="Gene3D" id="1.10.530.10">
    <property type="match status" value="1"/>
</dbReference>
<sequence>MKSSNKKIYMAYYRKLLSLRQHATLLFALLFAVPAHAAALHERQQELEPLFDAPCARYQVPKVLALAIARQESGCHPWILNISGRDVRPRSKEEALRYAQWAMRAGRSFDVGVMQVNSYWIRKHGWPLEQVLDPANNVKIGVWILAQEIRRHGLNWKAVAYYHTPLHRNPERGRQYAQLILGHVKKILGEK</sequence>
<dbReference type="InterPro" id="IPR023346">
    <property type="entry name" value="Lysozyme-like_dom_sf"/>
</dbReference>
<accession>A0AA94HTG2</accession>
<dbReference type="CDD" id="cd13400">
    <property type="entry name" value="LT_IagB-like"/>
    <property type="match status" value="1"/>
</dbReference>
<reference evidence="4" key="1">
    <citation type="submission" date="2016-11" db="EMBL/GenBank/DDBJ databases">
        <authorList>
            <person name="Jaros S."/>
            <person name="Januszkiewicz K."/>
            <person name="Wedrychowicz H."/>
        </authorList>
    </citation>
    <scope>NUCLEOTIDE SEQUENCE [LARGE SCALE GENOMIC DNA]</scope>
    <source>
        <strain evidence="4">DSM 7057</strain>
    </source>
</reference>
<evidence type="ECO:0000313" key="4">
    <source>
        <dbReference type="Proteomes" id="UP000182680"/>
    </source>
</evidence>
<dbReference type="Proteomes" id="UP000182680">
    <property type="component" value="Unassembled WGS sequence"/>
</dbReference>
<feature type="chain" id="PRO_5041640519" evidence="1">
    <location>
        <begin position="38"/>
        <end position="191"/>
    </location>
</feature>
<feature type="signal peptide" evidence="1">
    <location>
        <begin position="1"/>
        <end position="37"/>
    </location>
</feature>
<dbReference type="SUPFAM" id="SSF53955">
    <property type="entry name" value="Lysozyme-like"/>
    <property type="match status" value="1"/>
</dbReference>
<evidence type="ECO:0000256" key="1">
    <source>
        <dbReference type="SAM" id="SignalP"/>
    </source>
</evidence>
<evidence type="ECO:0000313" key="3">
    <source>
        <dbReference type="EMBL" id="SFW55283.1"/>
    </source>
</evidence>
<feature type="domain" description="Transglycosylase SLT" evidence="2">
    <location>
        <begin position="52"/>
        <end position="164"/>
    </location>
</feature>
<organism evidence="3 4">
    <name type="scientific">Desulfovibrio desulfuricans</name>
    <dbReference type="NCBI Taxonomy" id="876"/>
    <lineage>
        <taxon>Bacteria</taxon>
        <taxon>Pseudomonadati</taxon>
        <taxon>Thermodesulfobacteriota</taxon>
        <taxon>Desulfovibrionia</taxon>
        <taxon>Desulfovibrionales</taxon>
        <taxon>Desulfovibrionaceae</taxon>
        <taxon>Desulfovibrio</taxon>
    </lineage>
</organism>
<protein>
    <submittedName>
        <fullName evidence="3">Transglycosylase SLT domain-containing protein</fullName>
    </submittedName>
</protein>
<dbReference type="InterPro" id="IPR008258">
    <property type="entry name" value="Transglycosylase_SLT_dom_1"/>
</dbReference>
<keyword evidence="1" id="KW-0732">Signal</keyword>
<dbReference type="AlphaFoldDB" id="A0AA94HTG2"/>
<comment type="caution">
    <text evidence="3">The sequence shown here is derived from an EMBL/GenBank/DDBJ whole genome shotgun (WGS) entry which is preliminary data.</text>
</comment>